<reference evidence="3" key="1">
    <citation type="submission" date="2022-01" db="EMBL/GenBank/DDBJ databases">
        <title>Neisseria sp. ZJ104.</title>
        <authorList>
            <person name="Yang C."/>
        </authorList>
    </citation>
    <scope>NUCLEOTIDE SEQUENCE</scope>
    <source>
        <strain evidence="3">ZJ104</strain>
    </source>
</reference>
<dbReference type="EMBL" id="JAKKDL010000006">
    <property type="protein sequence ID" value="MCF7529904.1"/>
    <property type="molecule type" value="Genomic_DNA"/>
</dbReference>
<evidence type="ECO:0000313" key="4">
    <source>
        <dbReference type="Proteomes" id="UP001201397"/>
    </source>
</evidence>
<keyword evidence="1" id="KW-0472">Membrane</keyword>
<evidence type="ECO:0000313" key="3">
    <source>
        <dbReference type="EMBL" id="MCF7529904.1"/>
    </source>
</evidence>
<dbReference type="AlphaFoldDB" id="A0AAW5AF05"/>
<feature type="transmembrane region" description="Helical" evidence="1">
    <location>
        <begin position="110"/>
        <end position="130"/>
    </location>
</feature>
<evidence type="ECO:0000259" key="2">
    <source>
        <dbReference type="Pfam" id="PF07331"/>
    </source>
</evidence>
<dbReference type="RefSeq" id="WP_237092830.1">
    <property type="nucleotide sequence ID" value="NZ_JAKKDL010000006.1"/>
</dbReference>
<sequence length="144" mass="15623">MNLERCFSALLLAVSLFLLYLAWGYTAPISYDPLGPRPYPAMILSLLALCSLFLALRPKQSEDLGYTPSLLKKLLLCFLALLFYGILFEILGFPLATAAMVFAVGKLFGGSNTACAVTGIALGIGFYLLFDRLLDVPLPVGFFG</sequence>
<evidence type="ECO:0000256" key="1">
    <source>
        <dbReference type="SAM" id="Phobius"/>
    </source>
</evidence>
<gene>
    <name evidence="3" type="ORF">L4H06_06670</name>
</gene>
<keyword evidence="1" id="KW-1133">Transmembrane helix</keyword>
<keyword evidence="1" id="KW-0812">Transmembrane</keyword>
<feature type="transmembrane region" description="Helical" evidence="1">
    <location>
        <begin position="76"/>
        <end position="104"/>
    </location>
</feature>
<proteinExistence type="predicted"/>
<name>A0AAW5AF05_9NEIS</name>
<organism evidence="3 4">
    <name type="scientific">Neisseria lisongii</name>
    <dbReference type="NCBI Taxonomy" id="2912188"/>
    <lineage>
        <taxon>Bacteria</taxon>
        <taxon>Pseudomonadati</taxon>
        <taxon>Pseudomonadota</taxon>
        <taxon>Betaproteobacteria</taxon>
        <taxon>Neisseriales</taxon>
        <taxon>Neisseriaceae</taxon>
        <taxon>Neisseria</taxon>
    </lineage>
</organism>
<protein>
    <submittedName>
        <fullName evidence="3">Tripartite tricarboxylate transporter TctB family protein</fullName>
    </submittedName>
</protein>
<feature type="transmembrane region" description="Helical" evidence="1">
    <location>
        <begin position="40"/>
        <end position="56"/>
    </location>
</feature>
<feature type="domain" description="DUF1468" evidence="2">
    <location>
        <begin position="7"/>
        <end position="139"/>
    </location>
</feature>
<dbReference type="InterPro" id="IPR009936">
    <property type="entry name" value="DUF1468"/>
</dbReference>
<dbReference type="Pfam" id="PF07331">
    <property type="entry name" value="TctB"/>
    <property type="match status" value="1"/>
</dbReference>
<dbReference type="Proteomes" id="UP001201397">
    <property type="component" value="Unassembled WGS sequence"/>
</dbReference>
<accession>A0AAW5AF05</accession>
<comment type="caution">
    <text evidence="3">The sequence shown here is derived from an EMBL/GenBank/DDBJ whole genome shotgun (WGS) entry which is preliminary data.</text>
</comment>